<comment type="similarity">
    <text evidence="7">Belongs to the major facilitator superfamily. Drug:H(+) antiporter-3 (DHA3) (TC 2.A.1.21) family.</text>
</comment>
<dbReference type="PANTHER" id="PTHR23513">
    <property type="entry name" value="INTEGRAL MEMBRANE EFFLUX PROTEIN-RELATED"/>
    <property type="match status" value="1"/>
</dbReference>
<dbReference type="InterPro" id="IPR036259">
    <property type="entry name" value="MFS_trans_sf"/>
</dbReference>
<evidence type="ECO:0000256" key="5">
    <source>
        <dbReference type="ARBA" id="ARBA00022989"/>
    </source>
</evidence>
<name>A0ABT9QNS4_9ACTN</name>
<dbReference type="Proteomes" id="UP001225356">
    <property type="component" value="Unassembled WGS sequence"/>
</dbReference>
<evidence type="ECO:0000256" key="1">
    <source>
        <dbReference type="ARBA" id="ARBA00004429"/>
    </source>
</evidence>
<dbReference type="PROSITE" id="PS50850">
    <property type="entry name" value="MFS"/>
    <property type="match status" value="1"/>
</dbReference>
<dbReference type="InterPro" id="IPR011701">
    <property type="entry name" value="MFS"/>
</dbReference>
<feature type="transmembrane region" description="Helical" evidence="9">
    <location>
        <begin position="254"/>
        <end position="277"/>
    </location>
</feature>
<keyword evidence="2" id="KW-0813">Transport</keyword>
<keyword evidence="6 9" id="KW-0472">Membrane</keyword>
<evidence type="ECO:0000256" key="6">
    <source>
        <dbReference type="ARBA" id="ARBA00023136"/>
    </source>
</evidence>
<feature type="transmembrane region" description="Helical" evidence="9">
    <location>
        <begin position="316"/>
        <end position="334"/>
    </location>
</feature>
<evidence type="ECO:0000313" key="12">
    <source>
        <dbReference type="Proteomes" id="UP001225356"/>
    </source>
</evidence>
<dbReference type="CDD" id="cd06173">
    <property type="entry name" value="MFS_MefA_like"/>
    <property type="match status" value="1"/>
</dbReference>
<evidence type="ECO:0000256" key="9">
    <source>
        <dbReference type="SAM" id="Phobius"/>
    </source>
</evidence>
<feature type="transmembrane region" description="Helical" evidence="9">
    <location>
        <begin position="115"/>
        <end position="148"/>
    </location>
</feature>
<feature type="domain" description="Major facilitator superfamily (MFS) profile" evidence="10">
    <location>
        <begin position="40"/>
        <end position="429"/>
    </location>
</feature>
<feature type="transmembrane region" description="Helical" evidence="9">
    <location>
        <begin position="197"/>
        <end position="217"/>
    </location>
</feature>
<dbReference type="PANTHER" id="PTHR23513:SF9">
    <property type="entry name" value="ENTEROBACTIN EXPORTER ENTS"/>
    <property type="match status" value="1"/>
</dbReference>
<keyword evidence="4 9" id="KW-0812">Transmembrane</keyword>
<dbReference type="Gene3D" id="1.20.1250.20">
    <property type="entry name" value="MFS general substrate transporter like domains"/>
    <property type="match status" value="1"/>
</dbReference>
<feature type="transmembrane region" description="Helical" evidence="9">
    <location>
        <begin position="74"/>
        <end position="94"/>
    </location>
</feature>
<keyword evidence="3" id="KW-1003">Cell membrane</keyword>
<gene>
    <name evidence="11" type="ORF">J2853_007634</name>
</gene>
<feature type="transmembrane region" description="Helical" evidence="9">
    <location>
        <begin position="43"/>
        <end position="68"/>
    </location>
</feature>
<feature type="transmembrane region" description="Helical" evidence="9">
    <location>
        <begin position="340"/>
        <end position="363"/>
    </location>
</feature>
<dbReference type="Pfam" id="PF07690">
    <property type="entry name" value="MFS_1"/>
    <property type="match status" value="1"/>
</dbReference>
<sequence length="442" mass="45794">MNDYSYENIYEELNVMSSAEGTEAAPVAGEPLPPLRRNRRFQLLWIGSTVGFLGGEAAEVTYPLVILAVTGSPAQAGLFAFVQLLAGVVLALPAGEVVDRWDCRRVLLLAEGGRALTAGSVAVALMAGHLTMVHLLVAAAVLGAGSAFGGPARMLVVRAVVPSSQLTAALTQEEVRNSAAGLAGPPLGGLLYGLKQILPFLFCSVSFAVSWFCVLIVRTPARITSSTADPAPENEAGGMLTGVKALWDDPVLRAATLAAIALNTAGAPLVLISTIILQRQHTPSWIIGTVMAGLALGGLAGAALVGPLHRRLRPGVLLVGVVVMQVPVFAALVLPFGPWWVMAVLGFAMLGVPALGVLIDVLVFRGVPDDRQGRVIAAASMLFGLGGPLGAVGAGLMLQYLSVSTTMLVFAAMLAIAGGYAASRKHLREAPWPIATDQSPLR</sequence>
<dbReference type="SUPFAM" id="SSF103473">
    <property type="entry name" value="MFS general substrate transporter"/>
    <property type="match status" value="1"/>
</dbReference>
<evidence type="ECO:0000259" key="10">
    <source>
        <dbReference type="PROSITE" id="PS50850"/>
    </source>
</evidence>
<keyword evidence="5 9" id="KW-1133">Transmembrane helix</keyword>
<protein>
    <recommendedName>
        <fullName evidence="8">Multidrug efflux pump Tap</fullName>
    </recommendedName>
</protein>
<evidence type="ECO:0000256" key="3">
    <source>
        <dbReference type="ARBA" id="ARBA00022475"/>
    </source>
</evidence>
<evidence type="ECO:0000313" key="11">
    <source>
        <dbReference type="EMBL" id="MDP9848423.1"/>
    </source>
</evidence>
<evidence type="ECO:0000256" key="2">
    <source>
        <dbReference type="ARBA" id="ARBA00022448"/>
    </source>
</evidence>
<evidence type="ECO:0000256" key="7">
    <source>
        <dbReference type="ARBA" id="ARBA00038075"/>
    </source>
</evidence>
<keyword evidence="12" id="KW-1185">Reference proteome</keyword>
<dbReference type="RefSeq" id="WP_307565715.1">
    <property type="nucleotide sequence ID" value="NZ_JAUSQU010000001.1"/>
</dbReference>
<dbReference type="EMBL" id="JAUSQU010000001">
    <property type="protein sequence ID" value="MDP9848423.1"/>
    <property type="molecule type" value="Genomic_DNA"/>
</dbReference>
<feature type="transmembrane region" description="Helical" evidence="9">
    <location>
        <begin position="400"/>
        <end position="422"/>
    </location>
</feature>
<evidence type="ECO:0000256" key="8">
    <source>
        <dbReference type="ARBA" id="ARBA00040914"/>
    </source>
</evidence>
<evidence type="ECO:0000256" key="4">
    <source>
        <dbReference type="ARBA" id="ARBA00022692"/>
    </source>
</evidence>
<feature type="transmembrane region" description="Helical" evidence="9">
    <location>
        <begin position="283"/>
        <end position="304"/>
    </location>
</feature>
<organism evidence="11 12">
    <name type="scientific">Streptosporangium lutulentum</name>
    <dbReference type="NCBI Taxonomy" id="1461250"/>
    <lineage>
        <taxon>Bacteria</taxon>
        <taxon>Bacillati</taxon>
        <taxon>Actinomycetota</taxon>
        <taxon>Actinomycetes</taxon>
        <taxon>Streptosporangiales</taxon>
        <taxon>Streptosporangiaceae</taxon>
        <taxon>Streptosporangium</taxon>
    </lineage>
</organism>
<proteinExistence type="inferred from homology"/>
<feature type="transmembrane region" description="Helical" evidence="9">
    <location>
        <begin position="375"/>
        <end position="394"/>
    </location>
</feature>
<comment type="caution">
    <text evidence="11">The sequence shown here is derived from an EMBL/GenBank/DDBJ whole genome shotgun (WGS) entry which is preliminary data.</text>
</comment>
<reference evidence="11 12" key="1">
    <citation type="submission" date="2023-07" db="EMBL/GenBank/DDBJ databases">
        <title>Sequencing the genomes of 1000 actinobacteria strains.</title>
        <authorList>
            <person name="Klenk H.-P."/>
        </authorList>
    </citation>
    <scope>NUCLEOTIDE SEQUENCE [LARGE SCALE GENOMIC DNA]</scope>
    <source>
        <strain evidence="11 12">DSM 46740</strain>
    </source>
</reference>
<comment type="subcellular location">
    <subcellularLocation>
        <location evidence="1">Cell inner membrane</location>
        <topology evidence="1">Multi-pass membrane protein</topology>
    </subcellularLocation>
</comment>
<accession>A0ABT9QNS4</accession>
<dbReference type="InterPro" id="IPR020846">
    <property type="entry name" value="MFS_dom"/>
</dbReference>